<dbReference type="Gene3D" id="1.20.120.450">
    <property type="entry name" value="dinb family like domain"/>
    <property type="match status" value="1"/>
</dbReference>
<dbReference type="GO" id="GO:0046872">
    <property type="term" value="F:metal ion binding"/>
    <property type="evidence" value="ECO:0007669"/>
    <property type="project" value="UniProtKB-KW"/>
</dbReference>
<dbReference type="EMBL" id="BNJF01000002">
    <property type="protein sequence ID" value="GHO46564.1"/>
    <property type="molecule type" value="Genomic_DNA"/>
</dbReference>
<dbReference type="PANTHER" id="PTHR37302">
    <property type="entry name" value="SLR1116 PROTEIN"/>
    <property type="match status" value="1"/>
</dbReference>
<evidence type="ECO:0000256" key="2">
    <source>
        <dbReference type="ARBA" id="ARBA00022723"/>
    </source>
</evidence>
<reference evidence="4" key="1">
    <citation type="submission" date="2020-10" db="EMBL/GenBank/DDBJ databases">
        <title>Taxonomic study of unclassified bacteria belonging to the class Ktedonobacteria.</title>
        <authorList>
            <person name="Yabe S."/>
            <person name="Wang C.M."/>
            <person name="Zheng Y."/>
            <person name="Sakai Y."/>
            <person name="Cavaletti L."/>
            <person name="Monciardini P."/>
            <person name="Donadio S."/>
        </authorList>
    </citation>
    <scope>NUCLEOTIDE SEQUENCE</scope>
    <source>
        <strain evidence="4">SOSP1-1</strain>
    </source>
</reference>
<keyword evidence="5" id="KW-1185">Reference proteome</keyword>
<dbReference type="InterPro" id="IPR007837">
    <property type="entry name" value="DinB"/>
</dbReference>
<feature type="binding site" evidence="3">
    <location>
        <position position="51"/>
    </location>
    <ligand>
        <name>a divalent metal cation</name>
        <dbReference type="ChEBI" id="CHEBI:60240"/>
    </ligand>
</feature>
<dbReference type="RefSeq" id="WP_220195934.1">
    <property type="nucleotide sequence ID" value="NZ_BNJF01000002.1"/>
</dbReference>
<dbReference type="PANTHER" id="PTHR37302:SF3">
    <property type="entry name" value="DAMAGE-INDUCIBLE PROTEIN DINB"/>
    <property type="match status" value="1"/>
</dbReference>
<feature type="binding site" evidence="3">
    <location>
        <position position="146"/>
    </location>
    <ligand>
        <name>a divalent metal cation</name>
        <dbReference type="ChEBI" id="CHEBI:60240"/>
    </ligand>
</feature>
<sequence>MAEDNFTVSTFYSSWKEYQDRIKGAIAPLTSEQLGLRTAPNLRSIREIAMHVVSCRAYWFAAFMGEPRGIELKMYADWDDDALMKQGANAPTATEIAHGLDHTWQFMADCMARWSSDEMQQTFPDEYDGKQVELSRAWVVWHVMEHDLHHGGELSHTLGTHGIPADFPG</sequence>
<dbReference type="AlphaFoldDB" id="A0A8J3I6X6"/>
<dbReference type="SUPFAM" id="SSF109854">
    <property type="entry name" value="DinB/YfiT-like putative metalloenzymes"/>
    <property type="match status" value="1"/>
</dbReference>
<feature type="binding site" evidence="3">
    <location>
        <position position="150"/>
    </location>
    <ligand>
        <name>a divalent metal cation</name>
        <dbReference type="ChEBI" id="CHEBI:60240"/>
    </ligand>
</feature>
<comment type="similarity">
    <text evidence="1">Belongs to the DinB family.</text>
</comment>
<protein>
    <recommendedName>
        <fullName evidence="6">Damage-inducible protein DinB</fullName>
    </recommendedName>
</protein>
<name>A0A8J3I6X6_9CHLR</name>
<gene>
    <name evidence="4" type="ORF">KSX_47270</name>
</gene>
<comment type="caution">
    <text evidence="4">The sequence shown here is derived from an EMBL/GenBank/DDBJ whole genome shotgun (WGS) entry which is preliminary data.</text>
</comment>
<keyword evidence="2 3" id="KW-0479">Metal-binding</keyword>
<dbReference type="InterPro" id="IPR034660">
    <property type="entry name" value="DinB/YfiT-like"/>
</dbReference>
<evidence type="ECO:0000313" key="4">
    <source>
        <dbReference type="EMBL" id="GHO46564.1"/>
    </source>
</evidence>
<evidence type="ECO:0000256" key="1">
    <source>
        <dbReference type="ARBA" id="ARBA00008635"/>
    </source>
</evidence>
<accession>A0A8J3I6X6</accession>
<dbReference type="Proteomes" id="UP000612362">
    <property type="component" value="Unassembled WGS sequence"/>
</dbReference>
<evidence type="ECO:0000256" key="3">
    <source>
        <dbReference type="PIRSR" id="PIRSR607837-1"/>
    </source>
</evidence>
<evidence type="ECO:0008006" key="6">
    <source>
        <dbReference type="Google" id="ProtNLM"/>
    </source>
</evidence>
<proteinExistence type="inferred from homology"/>
<dbReference type="Pfam" id="PF05163">
    <property type="entry name" value="DinB"/>
    <property type="match status" value="1"/>
</dbReference>
<organism evidence="4 5">
    <name type="scientific">Ktedonospora formicarum</name>
    <dbReference type="NCBI Taxonomy" id="2778364"/>
    <lineage>
        <taxon>Bacteria</taxon>
        <taxon>Bacillati</taxon>
        <taxon>Chloroflexota</taxon>
        <taxon>Ktedonobacteria</taxon>
        <taxon>Ktedonobacterales</taxon>
        <taxon>Ktedonobacteraceae</taxon>
        <taxon>Ktedonospora</taxon>
    </lineage>
</organism>
<evidence type="ECO:0000313" key="5">
    <source>
        <dbReference type="Proteomes" id="UP000612362"/>
    </source>
</evidence>